<comment type="catalytic activity">
    <reaction evidence="1 5">
        <text>[protein]-peptidylproline (omega=180) = [protein]-peptidylproline (omega=0)</text>
        <dbReference type="Rhea" id="RHEA:16237"/>
        <dbReference type="Rhea" id="RHEA-COMP:10747"/>
        <dbReference type="Rhea" id="RHEA-COMP:10748"/>
        <dbReference type="ChEBI" id="CHEBI:83833"/>
        <dbReference type="ChEBI" id="CHEBI:83834"/>
        <dbReference type="EC" id="5.2.1.8"/>
    </reaction>
</comment>
<dbReference type="Pfam" id="PF12400">
    <property type="entry name" value="STIMATE"/>
    <property type="match status" value="1"/>
</dbReference>
<protein>
    <recommendedName>
        <fullName evidence="2 5">peptidylprolyl isomerase</fullName>
        <ecNumber evidence="2 5">5.2.1.8</ecNumber>
    </recommendedName>
</protein>
<dbReference type="InterPro" id="IPR001179">
    <property type="entry name" value="PPIase_FKBP_dom"/>
</dbReference>
<keyword evidence="7" id="KW-1133">Transmembrane helix</keyword>
<organism evidence="10 11">
    <name type="scientific">Aulographum hederae CBS 113979</name>
    <dbReference type="NCBI Taxonomy" id="1176131"/>
    <lineage>
        <taxon>Eukaryota</taxon>
        <taxon>Fungi</taxon>
        <taxon>Dikarya</taxon>
        <taxon>Ascomycota</taxon>
        <taxon>Pezizomycotina</taxon>
        <taxon>Dothideomycetes</taxon>
        <taxon>Pleosporomycetidae</taxon>
        <taxon>Aulographales</taxon>
        <taxon>Aulographaceae</taxon>
    </lineage>
</organism>
<dbReference type="Pfam" id="PF00254">
    <property type="entry name" value="FKBP_C"/>
    <property type="match status" value="1"/>
</dbReference>
<dbReference type="PANTHER" id="PTHR31735">
    <property type="entry name" value="VACUOLAR MEMBRANE PROTEIN YPL162C"/>
    <property type="match status" value="1"/>
</dbReference>
<feature type="compositionally biased region" description="Basic and acidic residues" evidence="6">
    <location>
        <begin position="412"/>
        <end position="424"/>
    </location>
</feature>
<evidence type="ECO:0000256" key="3">
    <source>
        <dbReference type="ARBA" id="ARBA00023110"/>
    </source>
</evidence>
<dbReference type="PROSITE" id="PS50059">
    <property type="entry name" value="FKBP_PPIASE"/>
    <property type="match status" value="1"/>
</dbReference>
<keyword evidence="7" id="KW-0472">Membrane</keyword>
<dbReference type="InterPro" id="IPR022127">
    <property type="entry name" value="STIMATE/YPL162C"/>
</dbReference>
<feature type="compositionally biased region" description="Basic and acidic residues" evidence="6">
    <location>
        <begin position="183"/>
        <end position="192"/>
    </location>
</feature>
<feature type="transmembrane region" description="Helical" evidence="7">
    <location>
        <begin position="241"/>
        <end position="263"/>
    </location>
</feature>
<gene>
    <name evidence="10" type="ORF">K402DRAFT_464185</name>
</gene>
<evidence type="ECO:0000313" key="10">
    <source>
        <dbReference type="EMBL" id="KAF1985880.1"/>
    </source>
</evidence>
<feature type="compositionally biased region" description="Acidic residues" evidence="6">
    <location>
        <begin position="425"/>
        <end position="437"/>
    </location>
</feature>
<evidence type="ECO:0000313" key="11">
    <source>
        <dbReference type="Proteomes" id="UP000800041"/>
    </source>
</evidence>
<dbReference type="InterPro" id="IPR046357">
    <property type="entry name" value="PPIase_dom_sf"/>
</dbReference>
<dbReference type="FunFam" id="3.10.50.40:FF:000006">
    <property type="entry name" value="Peptidyl-prolyl cis-trans isomerase"/>
    <property type="match status" value="1"/>
</dbReference>
<feature type="compositionally biased region" description="Basic and acidic residues" evidence="6">
    <location>
        <begin position="438"/>
        <end position="451"/>
    </location>
</feature>
<evidence type="ECO:0000256" key="4">
    <source>
        <dbReference type="ARBA" id="ARBA00023235"/>
    </source>
</evidence>
<feature type="transmembrane region" description="Helical" evidence="7">
    <location>
        <begin position="198"/>
        <end position="220"/>
    </location>
</feature>
<feature type="region of interest" description="Disordered" evidence="6">
    <location>
        <begin position="412"/>
        <end position="493"/>
    </location>
</feature>
<evidence type="ECO:0000256" key="7">
    <source>
        <dbReference type="SAM" id="Phobius"/>
    </source>
</evidence>
<feature type="region of interest" description="Disordered" evidence="6">
    <location>
        <begin position="145"/>
        <end position="192"/>
    </location>
</feature>
<proteinExistence type="predicted"/>
<keyword evidence="4 5" id="KW-0413">Isomerase</keyword>
<reference evidence="10" key="1">
    <citation type="journal article" date="2020" name="Stud. Mycol.">
        <title>101 Dothideomycetes genomes: a test case for predicting lifestyles and emergence of pathogens.</title>
        <authorList>
            <person name="Haridas S."/>
            <person name="Albert R."/>
            <person name="Binder M."/>
            <person name="Bloem J."/>
            <person name="Labutti K."/>
            <person name="Salamov A."/>
            <person name="Andreopoulos B."/>
            <person name="Baker S."/>
            <person name="Barry K."/>
            <person name="Bills G."/>
            <person name="Bluhm B."/>
            <person name="Cannon C."/>
            <person name="Castanera R."/>
            <person name="Culley D."/>
            <person name="Daum C."/>
            <person name="Ezra D."/>
            <person name="Gonzalez J."/>
            <person name="Henrissat B."/>
            <person name="Kuo A."/>
            <person name="Liang C."/>
            <person name="Lipzen A."/>
            <person name="Lutzoni F."/>
            <person name="Magnuson J."/>
            <person name="Mondo S."/>
            <person name="Nolan M."/>
            <person name="Ohm R."/>
            <person name="Pangilinan J."/>
            <person name="Park H.-J."/>
            <person name="Ramirez L."/>
            <person name="Alfaro M."/>
            <person name="Sun H."/>
            <person name="Tritt A."/>
            <person name="Yoshinaga Y."/>
            <person name="Zwiers L.-H."/>
            <person name="Turgeon B."/>
            <person name="Goodwin S."/>
            <person name="Spatafora J."/>
            <person name="Crous P."/>
            <person name="Grigoriev I."/>
        </authorList>
    </citation>
    <scope>NUCLEOTIDE SEQUENCE</scope>
    <source>
        <strain evidence="10">CBS 113979</strain>
    </source>
</reference>
<dbReference type="Gene3D" id="3.10.50.40">
    <property type="match status" value="1"/>
</dbReference>
<dbReference type="EMBL" id="ML977160">
    <property type="protein sequence ID" value="KAF1985880.1"/>
    <property type="molecule type" value="Genomic_DNA"/>
</dbReference>
<dbReference type="OrthoDB" id="431202at2759"/>
<evidence type="ECO:0000259" key="9">
    <source>
        <dbReference type="PROSITE" id="PS50059"/>
    </source>
</evidence>
<dbReference type="SUPFAM" id="SSF54534">
    <property type="entry name" value="FKBP-like"/>
    <property type="match status" value="1"/>
</dbReference>
<keyword evidence="11" id="KW-1185">Reference proteome</keyword>
<sequence>MRSSSAFTALVISLPSTLLLSLTLAPAALAYSSGAVEIEVTRPIDCTRKTKNGDSIQVHYKGTLQSDGSEFDESYKRGEPFAFTLGAGMVIKGWDKGLLDMCIGEGRTLTIPPELGYGHRDMGDIPPDSTLVFETELMGIKGVKAGQAPEDIASPSSPSSSSDAEFSIATAPPQTSSVSSPKESQEKNEKENSGECKLLGPFALIVQAALGVLAVLSVVWKRYRERPRRQLKVWFFDVSKQVLGSALLHVLNLLMSMFSSGDFDTAVQKAADANGNTPNPCSFYLLNLAIDTTIGIPILVISLKVLHALFAHTALANPPESIRSGHYSSPPRTTWWLKQSLIYFIGLIIMKLCVFALFQLLPWIAWVGDWALRWTEGNAALQITFVMFVFPLIMNMVQYYIIDSFIKEKSSAESQGEHEQIPQHDEEDSDEDSVFEAGDERERLVAEERKAGGTKSEALKEVNPTPIPRRREDYDPSVDGEGSSSPGVADDKK</sequence>
<evidence type="ECO:0000256" key="2">
    <source>
        <dbReference type="ARBA" id="ARBA00013194"/>
    </source>
</evidence>
<dbReference type="Proteomes" id="UP000800041">
    <property type="component" value="Unassembled WGS sequence"/>
</dbReference>
<evidence type="ECO:0000256" key="8">
    <source>
        <dbReference type="SAM" id="SignalP"/>
    </source>
</evidence>
<evidence type="ECO:0000256" key="1">
    <source>
        <dbReference type="ARBA" id="ARBA00000971"/>
    </source>
</evidence>
<dbReference type="PANTHER" id="PTHR31735:SF1">
    <property type="entry name" value="VACUOLAR MEMBRANE PROTEIN YPL162C"/>
    <property type="match status" value="1"/>
</dbReference>
<keyword evidence="3 5" id="KW-0697">Rotamase</keyword>
<evidence type="ECO:0000256" key="5">
    <source>
        <dbReference type="PROSITE-ProRule" id="PRU00277"/>
    </source>
</evidence>
<feature type="transmembrane region" description="Helical" evidence="7">
    <location>
        <begin position="379"/>
        <end position="402"/>
    </location>
</feature>
<dbReference type="AlphaFoldDB" id="A0A6G1GYN5"/>
<feature type="domain" description="PPIase FKBP-type" evidence="9">
    <location>
        <begin position="53"/>
        <end position="141"/>
    </location>
</feature>
<feature type="transmembrane region" description="Helical" evidence="7">
    <location>
        <begin position="283"/>
        <end position="303"/>
    </location>
</feature>
<evidence type="ECO:0000256" key="6">
    <source>
        <dbReference type="SAM" id="MobiDB-lite"/>
    </source>
</evidence>
<dbReference type="GO" id="GO:0016020">
    <property type="term" value="C:membrane"/>
    <property type="evidence" value="ECO:0007669"/>
    <property type="project" value="TreeGrafter"/>
</dbReference>
<keyword evidence="8" id="KW-0732">Signal</keyword>
<accession>A0A6G1GYN5</accession>
<name>A0A6G1GYN5_9PEZI</name>
<feature type="signal peptide" evidence="8">
    <location>
        <begin position="1"/>
        <end position="30"/>
    </location>
</feature>
<feature type="transmembrane region" description="Helical" evidence="7">
    <location>
        <begin position="341"/>
        <end position="367"/>
    </location>
</feature>
<feature type="chain" id="PRO_5026281020" description="peptidylprolyl isomerase" evidence="8">
    <location>
        <begin position="31"/>
        <end position="493"/>
    </location>
</feature>
<dbReference type="EC" id="5.2.1.8" evidence="2 5"/>
<keyword evidence="7" id="KW-0812">Transmembrane</keyword>
<dbReference type="GO" id="GO:0003755">
    <property type="term" value="F:peptidyl-prolyl cis-trans isomerase activity"/>
    <property type="evidence" value="ECO:0007669"/>
    <property type="project" value="UniProtKB-KW"/>
</dbReference>